<proteinExistence type="predicted"/>
<evidence type="ECO:0000256" key="1">
    <source>
        <dbReference type="SAM" id="SignalP"/>
    </source>
</evidence>
<gene>
    <name evidence="2" type="ORF">NB646_05325</name>
</gene>
<evidence type="ECO:0000313" key="2">
    <source>
        <dbReference type="EMBL" id="WAV90298.1"/>
    </source>
</evidence>
<protein>
    <submittedName>
        <fullName evidence="2">Uncharacterized protein</fullName>
    </submittedName>
</protein>
<feature type="chain" id="PRO_5039570045" evidence="1">
    <location>
        <begin position="27"/>
        <end position="109"/>
    </location>
</feature>
<dbReference type="Proteomes" id="UP001164819">
    <property type="component" value="Chromosome"/>
</dbReference>
<name>A0A9E9NS49_9BURK</name>
<reference evidence="2" key="1">
    <citation type="journal article" date="2022" name="Front. Microbiol.">
        <title>New perspectives on an old grouping: The genomic and phenotypic variability of Oxalobacter formigenes and the implications for calcium oxalate stone prevention.</title>
        <authorList>
            <person name="Chmiel J.A."/>
            <person name="Carr C."/>
            <person name="Stuivenberg G.A."/>
            <person name="Venema R."/>
            <person name="Chanyi R.M."/>
            <person name="Al K.F."/>
            <person name="Giguere D."/>
            <person name="Say H."/>
            <person name="Akouris P.P."/>
            <person name="Dominguez Romero S.A."/>
            <person name="Kwong A."/>
            <person name="Tai V."/>
            <person name="Koval S.F."/>
            <person name="Razvi H."/>
            <person name="Bjazevic J."/>
            <person name="Burton J.P."/>
        </authorList>
    </citation>
    <scope>NUCLEOTIDE SEQUENCE</scope>
    <source>
        <strain evidence="2">OxK</strain>
    </source>
</reference>
<dbReference type="AlphaFoldDB" id="A0A9E9NS49"/>
<accession>A0A9E9NS49</accession>
<keyword evidence="1" id="KW-0732">Signal</keyword>
<dbReference type="EMBL" id="CP098251">
    <property type="protein sequence ID" value="WAV90298.1"/>
    <property type="molecule type" value="Genomic_DNA"/>
</dbReference>
<organism evidence="2">
    <name type="scientific">Oxalobacter aliiformigenes</name>
    <dbReference type="NCBI Taxonomy" id="2946593"/>
    <lineage>
        <taxon>Bacteria</taxon>
        <taxon>Pseudomonadati</taxon>
        <taxon>Pseudomonadota</taxon>
        <taxon>Betaproteobacteria</taxon>
        <taxon>Burkholderiales</taxon>
        <taxon>Oxalobacteraceae</taxon>
        <taxon>Oxalobacter</taxon>
    </lineage>
</organism>
<dbReference type="RefSeq" id="WP_269315410.1">
    <property type="nucleotide sequence ID" value="NZ_CP098251.1"/>
</dbReference>
<feature type="signal peptide" evidence="1">
    <location>
        <begin position="1"/>
        <end position="26"/>
    </location>
</feature>
<sequence>MPVFRRLLSALLLAIPFLAARENAYAHVPAPVTLPRTTITAGECLGDLSGWKTEHRQPIPEQTGHSLIAPFTGTLDLSGLTGKKTGAPPVSVTKKPPKTVTLLPSTFSA</sequence>